<evidence type="ECO:0000256" key="2">
    <source>
        <dbReference type="ARBA" id="ARBA00008711"/>
    </source>
</evidence>
<comment type="function">
    <text evidence="10">Involved in the cellular defense against the biological effects of O6-methylguanine (O6-MeG) and O4-methylthymine (O4-MeT) in DNA. Repairs the methylated nucleobase in DNA by stoichiometrically transferring the methyl group to a cysteine residue in the enzyme. This is a suicide reaction: the enzyme is irreversibly inactivated.</text>
</comment>
<dbReference type="SUPFAM" id="SSF57884">
    <property type="entry name" value="Ada DNA repair protein, N-terminal domain (N-Ada 10)"/>
    <property type="match status" value="1"/>
</dbReference>
<evidence type="ECO:0000259" key="13">
    <source>
        <dbReference type="PROSITE" id="PS01124"/>
    </source>
</evidence>
<dbReference type="PROSITE" id="PS00374">
    <property type="entry name" value="MGMT"/>
    <property type="match status" value="1"/>
</dbReference>
<keyword evidence="12" id="KW-0479">Metal-binding</keyword>
<dbReference type="GO" id="GO:0005737">
    <property type="term" value="C:cytoplasm"/>
    <property type="evidence" value="ECO:0007669"/>
    <property type="project" value="UniProtKB-SubCell"/>
</dbReference>
<dbReference type="GO" id="GO:0003908">
    <property type="term" value="F:methylated-DNA-[protein]-cysteine S-methyltransferase activity"/>
    <property type="evidence" value="ECO:0007669"/>
    <property type="project" value="UniProtKB-UniRule"/>
</dbReference>
<dbReference type="Pfam" id="PF02805">
    <property type="entry name" value="Ada_Zn_binding"/>
    <property type="match status" value="1"/>
</dbReference>
<sequence>MKDPHTMITALERNEYYQALVQRNSEYEGVFFAGIKSTGIFCRPTCTARKPKKENCDFFKTAQEALLAGYRSCKRCNPLSHPEEAPHLIKTLIEAVEAEPEKRWSDADFRALGVDSSTVRRQFKKRFGMTFVAYARARRMGLAMKQIRNGETVINAQINTGYESGSGFRDAFSRIMGAAPNNKSHKVLKAEWLDTRLGPMIAMVDEDALYLLEFADRRGLEREVECLRKRLKVAIIPGRTKITDSIEKELTEYFAGALKAFTTPIAYTGSDFQKSVWEQLRKIPYGKTRSYAEQAKAIGNPSAVRAVARANGANQLAIIVPCHRVIGSDGKLTGYAGGLARKQWLLENEQGM</sequence>
<comment type="miscellaneous">
    <text evidence="10">This enzyme catalyzes only one turnover and therefore is not strictly catalytic. According to one definition, an enzyme is a biocatalyst that acts repeatedly and over many reaction cycles.</text>
</comment>
<evidence type="ECO:0000256" key="5">
    <source>
        <dbReference type="ARBA" id="ARBA00022679"/>
    </source>
</evidence>
<dbReference type="CDD" id="cd06445">
    <property type="entry name" value="ATase"/>
    <property type="match status" value="1"/>
</dbReference>
<dbReference type="GO" id="GO:0008270">
    <property type="term" value="F:zinc ion binding"/>
    <property type="evidence" value="ECO:0007669"/>
    <property type="project" value="InterPro"/>
</dbReference>
<accession>A0AAQ3LDH7</accession>
<keyword evidence="12" id="KW-0862">Zinc</keyword>
<dbReference type="Gene3D" id="3.30.160.70">
    <property type="entry name" value="Methylated DNA-protein cysteine methyltransferase domain"/>
    <property type="match status" value="1"/>
</dbReference>
<protein>
    <recommendedName>
        <fullName evidence="10">Methylated-DNA--protein-cysteine methyltransferase</fullName>
        <ecNumber evidence="10">2.1.1.63</ecNumber>
    </recommendedName>
    <alternativeName>
        <fullName evidence="10">6-O-methylguanine-DNA methyltransferase</fullName>
        <shortName evidence="10">MGMT</shortName>
    </alternativeName>
    <alternativeName>
        <fullName evidence="10">O-6-methylguanine-DNA-alkyltransferase</fullName>
    </alternativeName>
</protein>
<dbReference type="InterPro" id="IPR036631">
    <property type="entry name" value="MGMT_N_sf"/>
</dbReference>
<evidence type="ECO:0000256" key="8">
    <source>
        <dbReference type="ARBA" id="ARBA00023204"/>
    </source>
</evidence>
<feature type="active site" description="Nucleophile; methyl group acceptor from methylphosphotriester" evidence="11">
    <location>
        <position position="42"/>
    </location>
</feature>
<keyword evidence="3 10" id="KW-0963">Cytoplasm</keyword>
<organism evidence="14 15">
    <name type="scientific">Rubellicoccus peritrichatus</name>
    <dbReference type="NCBI Taxonomy" id="3080537"/>
    <lineage>
        <taxon>Bacteria</taxon>
        <taxon>Pseudomonadati</taxon>
        <taxon>Verrucomicrobiota</taxon>
        <taxon>Opitutia</taxon>
        <taxon>Puniceicoccales</taxon>
        <taxon>Cerasicoccaceae</taxon>
        <taxon>Rubellicoccus</taxon>
    </lineage>
</organism>
<dbReference type="InterPro" id="IPR036388">
    <property type="entry name" value="WH-like_DNA-bd_sf"/>
</dbReference>
<dbReference type="Gene3D" id="3.40.10.10">
    <property type="entry name" value="DNA Methylphosphotriester Repair Domain"/>
    <property type="match status" value="1"/>
</dbReference>
<evidence type="ECO:0000256" key="10">
    <source>
        <dbReference type="HAMAP-Rule" id="MF_00772"/>
    </source>
</evidence>
<dbReference type="GO" id="GO:0043565">
    <property type="term" value="F:sequence-specific DNA binding"/>
    <property type="evidence" value="ECO:0007669"/>
    <property type="project" value="InterPro"/>
</dbReference>
<keyword evidence="8 10" id="KW-0234">DNA repair</keyword>
<dbReference type="GO" id="GO:0006307">
    <property type="term" value="P:DNA alkylation repair"/>
    <property type="evidence" value="ECO:0007669"/>
    <property type="project" value="UniProtKB-UniRule"/>
</dbReference>
<dbReference type="PANTHER" id="PTHR10815">
    <property type="entry name" value="METHYLATED-DNA--PROTEIN-CYSTEINE METHYLTRANSFERASE"/>
    <property type="match status" value="1"/>
</dbReference>
<keyword evidence="7" id="KW-0010">Activator</keyword>
<dbReference type="EC" id="2.1.1.63" evidence="10"/>
<dbReference type="Gene3D" id="1.10.10.60">
    <property type="entry name" value="Homeodomain-like"/>
    <property type="match status" value="1"/>
</dbReference>
<evidence type="ECO:0000256" key="3">
    <source>
        <dbReference type="ARBA" id="ARBA00022490"/>
    </source>
</evidence>
<feature type="binding site" evidence="12">
    <location>
        <position position="46"/>
    </location>
    <ligand>
        <name>Zn(2+)</name>
        <dbReference type="ChEBI" id="CHEBI:29105"/>
    </ligand>
</feature>
<proteinExistence type="inferred from homology"/>
<dbReference type="EMBL" id="CP136920">
    <property type="protein sequence ID" value="WOO42429.1"/>
    <property type="molecule type" value="Genomic_DNA"/>
</dbReference>
<evidence type="ECO:0000256" key="6">
    <source>
        <dbReference type="ARBA" id="ARBA00022763"/>
    </source>
</evidence>
<dbReference type="PANTHER" id="PTHR10815:SF5">
    <property type="entry name" value="METHYLATED-DNA--PROTEIN-CYSTEINE METHYLTRANSFERASE"/>
    <property type="match status" value="1"/>
</dbReference>
<dbReference type="PROSITE" id="PS01124">
    <property type="entry name" value="HTH_ARAC_FAMILY_2"/>
    <property type="match status" value="1"/>
</dbReference>
<dbReference type="SUPFAM" id="SSF53155">
    <property type="entry name" value="Methylated DNA-protein cysteine methyltransferase domain"/>
    <property type="match status" value="1"/>
</dbReference>
<dbReference type="NCBIfam" id="TIGR00589">
    <property type="entry name" value="ogt"/>
    <property type="match status" value="1"/>
</dbReference>
<dbReference type="AlphaFoldDB" id="A0AAQ3LDH7"/>
<evidence type="ECO:0000256" key="11">
    <source>
        <dbReference type="PIRSR" id="PIRSR000409-1"/>
    </source>
</evidence>
<gene>
    <name evidence="14" type="ORF">RZN69_04955</name>
</gene>
<comment type="cofactor">
    <cofactor evidence="12">
        <name>Zn(2+)</name>
        <dbReference type="ChEBI" id="CHEBI:29105"/>
    </cofactor>
    <text evidence="12">Binds 1 zinc ion per subunit.</text>
</comment>
<feature type="active site" description="Nucleophile; methyl group acceptor from either O6-methylguanine or O4-methylthymine" evidence="11">
    <location>
        <position position="322"/>
    </location>
</feature>
<feature type="domain" description="HTH araC/xylS-type" evidence="13">
    <location>
        <begin position="110"/>
        <end position="186"/>
    </location>
</feature>
<comment type="catalytic activity">
    <reaction evidence="1 10">
        <text>a 4-O-methyl-thymidine in DNA + L-cysteinyl-[protein] = a thymidine in DNA + S-methyl-L-cysteinyl-[protein]</text>
        <dbReference type="Rhea" id="RHEA:53428"/>
        <dbReference type="Rhea" id="RHEA-COMP:10131"/>
        <dbReference type="Rhea" id="RHEA-COMP:10132"/>
        <dbReference type="Rhea" id="RHEA-COMP:13555"/>
        <dbReference type="Rhea" id="RHEA-COMP:13556"/>
        <dbReference type="ChEBI" id="CHEBI:29950"/>
        <dbReference type="ChEBI" id="CHEBI:82612"/>
        <dbReference type="ChEBI" id="CHEBI:137386"/>
        <dbReference type="ChEBI" id="CHEBI:137387"/>
        <dbReference type="EC" id="2.1.1.63"/>
    </reaction>
</comment>
<dbReference type="SMART" id="SM00342">
    <property type="entry name" value="HTH_ARAC"/>
    <property type="match status" value="1"/>
</dbReference>
<keyword evidence="15" id="KW-1185">Reference proteome</keyword>
<dbReference type="InterPro" id="IPR018060">
    <property type="entry name" value="HTH_AraC"/>
</dbReference>
<dbReference type="FunFam" id="1.10.10.10:FF:000214">
    <property type="entry name" value="Methylated-DNA--protein-cysteine methyltransferase"/>
    <property type="match status" value="1"/>
</dbReference>
<dbReference type="InterPro" id="IPR004026">
    <property type="entry name" value="Ada_DNA_repair_Zn-bd"/>
</dbReference>
<dbReference type="InterPro" id="IPR035451">
    <property type="entry name" value="Ada-like_dom_sf"/>
</dbReference>
<feature type="binding site" evidence="12">
    <location>
        <position position="42"/>
    </location>
    <ligand>
        <name>Zn(2+)</name>
        <dbReference type="ChEBI" id="CHEBI:29105"/>
    </ligand>
</feature>
<keyword evidence="4 10" id="KW-0489">Methyltransferase</keyword>
<evidence type="ECO:0000313" key="14">
    <source>
        <dbReference type="EMBL" id="WOO42429.1"/>
    </source>
</evidence>
<dbReference type="Pfam" id="PF01035">
    <property type="entry name" value="DNA_binding_1"/>
    <property type="match status" value="1"/>
</dbReference>
<dbReference type="InterPro" id="IPR036217">
    <property type="entry name" value="MethylDNA_cys_MeTrfase_DNAb"/>
</dbReference>
<dbReference type="GO" id="GO:0032259">
    <property type="term" value="P:methylation"/>
    <property type="evidence" value="ECO:0007669"/>
    <property type="project" value="UniProtKB-KW"/>
</dbReference>
<evidence type="ECO:0000256" key="4">
    <source>
        <dbReference type="ARBA" id="ARBA00022603"/>
    </source>
</evidence>
<keyword evidence="5 10" id="KW-0808">Transferase</keyword>
<name>A0AAQ3LDH7_9BACT</name>
<feature type="binding site" evidence="12">
    <location>
        <position position="76"/>
    </location>
    <ligand>
        <name>Zn(2+)</name>
        <dbReference type="ChEBI" id="CHEBI:29105"/>
    </ligand>
</feature>
<evidence type="ECO:0000256" key="12">
    <source>
        <dbReference type="PIRSR" id="PIRSR000409-3"/>
    </source>
</evidence>
<feature type="active site" description="Nucleophile; methyl group acceptor" evidence="10">
    <location>
        <position position="322"/>
    </location>
</feature>
<reference evidence="14 15" key="1">
    <citation type="submission" date="2023-10" db="EMBL/GenBank/DDBJ databases">
        <title>Rubellicoccus peritrichatus gen. nov., sp. nov., isolated from an algae of coral reef tank.</title>
        <authorList>
            <person name="Luo J."/>
        </authorList>
    </citation>
    <scope>NUCLEOTIDE SEQUENCE [LARGE SCALE GENOMIC DNA]</scope>
    <source>
        <strain evidence="14 15">CR14</strain>
    </source>
</reference>
<dbReference type="HAMAP" id="MF_00772">
    <property type="entry name" value="OGT"/>
    <property type="match status" value="1"/>
</dbReference>
<evidence type="ECO:0000256" key="9">
    <source>
        <dbReference type="ARBA" id="ARBA00049348"/>
    </source>
</evidence>
<dbReference type="GO" id="GO:0003700">
    <property type="term" value="F:DNA-binding transcription factor activity"/>
    <property type="evidence" value="ECO:0007669"/>
    <property type="project" value="InterPro"/>
</dbReference>
<dbReference type="KEGG" id="puo:RZN69_04955"/>
<feature type="binding site" evidence="12">
    <location>
        <position position="73"/>
    </location>
    <ligand>
        <name>Zn(2+)</name>
        <dbReference type="ChEBI" id="CHEBI:29105"/>
    </ligand>
</feature>
<evidence type="ECO:0000256" key="1">
    <source>
        <dbReference type="ARBA" id="ARBA00001286"/>
    </source>
</evidence>
<dbReference type="InterPro" id="IPR001497">
    <property type="entry name" value="MethylDNA_cys_MeTrfase_AS"/>
</dbReference>
<dbReference type="Pfam" id="PF12833">
    <property type="entry name" value="HTH_18"/>
    <property type="match status" value="1"/>
</dbReference>
<dbReference type="Gene3D" id="1.10.10.10">
    <property type="entry name" value="Winged helix-like DNA-binding domain superfamily/Winged helix DNA-binding domain"/>
    <property type="match status" value="1"/>
</dbReference>
<comment type="catalytic activity">
    <reaction evidence="9 10">
        <text>a 6-O-methyl-2'-deoxyguanosine in DNA + L-cysteinyl-[protein] = S-methyl-L-cysteinyl-[protein] + a 2'-deoxyguanosine in DNA</text>
        <dbReference type="Rhea" id="RHEA:24000"/>
        <dbReference type="Rhea" id="RHEA-COMP:10131"/>
        <dbReference type="Rhea" id="RHEA-COMP:10132"/>
        <dbReference type="Rhea" id="RHEA-COMP:11367"/>
        <dbReference type="Rhea" id="RHEA-COMP:11368"/>
        <dbReference type="ChEBI" id="CHEBI:29950"/>
        <dbReference type="ChEBI" id="CHEBI:82612"/>
        <dbReference type="ChEBI" id="CHEBI:85445"/>
        <dbReference type="ChEBI" id="CHEBI:85448"/>
        <dbReference type="EC" id="2.1.1.63"/>
    </reaction>
</comment>
<comment type="similarity">
    <text evidence="2 10">Belongs to the MGMT family.</text>
</comment>
<dbReference type="InterPro" id="IPR014048">
    <property type="entry name" value="MethylDNA_cys_MeTrfase_DNA-bd"/>
</dbReference>
<dbReference type="SUPFAM" id="SSF46767">
    <property type="entry name" value="Methylated DNA-protein cysteine methyltransferase, C-terminal domain"/>
    <property type="match status" value="1"/>
</dbReference>
<keyword evidence="6 10" id="KW-0227">DNA damage</keyword>
<dbReference type="PIRSF" id="PIRSF000409">
    <property type="entry name" value="Ada"/>
    <property type="match status" value="1"/>
</dbReference>
<comment type="subcellular location">
    <subcellularLocation>
        <location evidence="10">Cytoplasm</location>
    </subcellularLocation>
</comment>
<dbReference type="InterPro" id="IPR016221">
    <property type="entry name" value="Bifunct_regulatory_prot_Ada"/>
</dbReference>
<evidence type="ECO:0000256" key="7">
    <source>
        <dbReference type="ARBA" id="ARBA00023159"/>
    </source>
</evidence>
<dbReference type="Proteomes" id="UP001304300">
    <property type="component" value="Chromosome"/>
</dbReference>
<dbReference type="InterPro" id="IPR023546">
    <property type="entry name" value="MGMT"/>
</dbReference>
<evidence type="ECO:0000313" key="15">
    <source>
        <dbReference type="Proteomes" id="UP001304300"/>
    </source>
</evidence>